<keyword evidence="9" id="KW-1185">Reference proteome</keyword>
<evidence type="ECO:0000313" key="9">
    <source>
        <dbReference type="Proteomes" id="UP000731465"/>
    </source>
</evidence>
<evidence type="ECO:0000256" key="2">
    <source>
        <dbReference type="ARBA" id="ARBA00008973"/>
    </source>
</evidence>
<dbReference type="RefSeq" id="WP_219935880.1">
    <property type="nucleotide sequence ID" value="NZ_JAGFNY010000001.1"/>
</dbReference>
<evidence type="ECO:0000313" key="8">
    <source>
        <dbReference type="EMBL" id="MBW7569394.1"/>
    </source>
</evidence>
<dbReference type="Proteomes" id="UP000731465">
    <property type="component" value="Unassembled WGS sequence"/>
</dbReference>
<comment type="subcellular location">
    <subcellularLocation>
        <location evidence="1">Membrane</location>
        <topology evidence="1">Lipid-anchor</topology>
    </subcellularLocation>
</comment>
<evidence type="ECO:0000256" key="3">
    <source>
        <dbReference type="ARBA" id="ARBA00022729"/>
    </source>
</evidence>
<gene>
    <name evidence="8" type="ORF">J5V48_00590</name>
</gene>
<dbReference type="Gene3D" id="3.40.190.10">
    <property type="entry name" value="Periplasmic binding protein-like II"/>
    <property type="match status" value="2"/>
</dbReference>
<keyword evidence="4" id="KW-0472">Membrane</keyword>
<dbReference type="SUPFAM" id="SSF53850">
    <property type="entry name" value="Periplasmic binding protein-like II"/>
    <property type="match status" value="1"/>
</dbReference>
<protein>
    <submittedName>
        <fullName evidence="8">Methionine-binding protein</fullName>
    </submittedName>
</protein>
<name>A0ABS7DDM5_9GAMM</name>
<organism evidence="8 9">
    <name type="scientific">Succinivibrio faecicola</name>
    <dbReference type="NCBI Taxonomy" id="2820300"/>
    <lineage>
        <taxon>Bacteria</taxon>
        <taxon>Pseudomonadati</taxon>
        <taxon>Pseudomonadota</taxon>
        <taxon>Gammaproteobacteria</taxon>
        <taxon>Aeromonadales</taxon>
        <taxon>Succinivibrionaceae</taxon>
        <taxon>Succinivibrio</taxon>
    </lineage>
</organism>
<feature type="chain" id="PRO_5046189894" evidence="7">
    <location>
        <begin position="23"/>
        <end position="280"/>
    </location>
</feature>
<dbReference type="PROSITE" id="PS51257">
    <property type="entry name" value="PROKAR_LIPOPROTEIN"/>
    <property type="match status" value="1"/>
</dbReference>
<sequence>MNIKKLLLSAVVSTLAFTSLTACDDKSATSKEDSSVPKVIKVGVVPGPYREILDTYLNPIVKKKGHELKFVEFTDWVQPDSSLESGDIDANLFQHQLYLEGIVKNQGLHLSSVVNFPTLGIYVFSDKFNSLDSIEKGSLVGIPNDPVNLARALRVARDLKLITLNAEKDDQKASLADIEKNPKQLNFVVMEAAQLPRSLDSVAVAFVPGNYAYAAKLDLAKAIGKESVAEPIKLVIAVQNHRVNGVGKFLRDAVLDPEFKKGVDSDPVFKNFAMPKWWNE</sequence>
<comment type="similarity">
    <text evidence="2">Belongs to the NlpA lipoprotein family.</text>
</comment>
<dbReference type="PANTHER" id="PTHR30429">
    <property type="entry name" value="D-METHIONINE-BINDING LIPOPROTEIN METQ"/>
    <property type="match status" value="1"/>
</dbReference>
<keyword evidence="3 7" id="KW-0732">Signal</keyword>
<keyword evidence="5" id="KW-0564">Palmitate</keyword>
<dbReference type="EMBL" id="JAGFNY010000001">
    <property type="protein sequence ID" value="MBW7569394.1"/>
    <property type="molecule type" value="Genomic_DNA"/>
</dbReference>
<evidence type="ECO:0000256" key="1">
    <source>
        <dbReference type="ARBA" id="ARBA00004635"/>
    </source>
</evidence>
<keyword evidence="6" id="KW-0449">Lipoprotein</keyword>
<comment type="caution">
    <text evidence="8">The sequence shown here is derived from an EMBL/GenBank/DDBJ whole genome shotgun (WGS) entry which is preliminary data.</text>
</comment>
<evidence type="ECO:0000256" key="7">
    <source>
        <dbReference type="SAM" id="SignalP"/>
    </source>
</evidence>
<evidence type="ECO:0000256" key="5">
    <source>
        <dbReference type="ARBA" id="ARBA00023139"/>
    </source>
</evidence>
<evidence type="ECO:0000256" key="4">
    <source>
        <dbReference type="ARBA" id="ARBA00023136"/>
    </source>
</evidence>
<dbReference type="InterPro" id="IPR004872">
    <property type="entry name" value="Lipoprotein_NlpA"/>
</dbReference>
<accession>A0ABS7DDM5</accession>
<reference evidence="8 9" key="1">
    <citation type="submission" date="2021-03" db="EMBL/GenBank/DDBJ databases">
        <title>Succinivibrio sp. nov. isolated from feces of cow.</title>
        <authorList>
            <person name="Choi J.-Y."/>
        </authorList>
    </citation>
    <scope>NUCLEOTIDE SEQUENCE [LARGE SCALE GENOMIC DNA]</scope>
    <source>
        <strain evidence="8 9">AGMB01872</strain>
    </source>
</reference>
<dbReference type="Pfam" id="PF03180">
    <property type="entry name" value="Lipoprotein_9"/>
    <property type="match status" value="1"/>
</dbReference>
<evidence type="ECO:0000256" key="6">
    <source>
        <dbReference type="ARBA" id="ARBA00023288"/>
    </source>
</evidence>
<feature type="signal peptide" evidence="7">
    <location>
        <begin position="1"/>
        <end position="22"/>
    </location>
</feature>
<proteinExistence type="inferred from homology"/>
<dbReference type="PANTHER" id="PTHR30429:SF0">
    <property type="entry name" value="METHIONINE-BINDING LIPOPROTEIN METQ"/>
    <property type="match status" value="1"/>
</dbReference>